<evidence type="ECO:0000256" key="2">
    <source>
        <dbReference type="ARBA" id="ARBA00012052"/>
    </source>
</evidence>
<evidence type="ECO:0000256" key="9">
    <source>
        <dbReference type="HAMAP-Rule" id="MF_00061"/>
    </source>
</evidence>
<keyword evidence="5 9" id="KW-0547">Nucleotide-binding</keyword>
<dbReference type="FunFam" id="3.30.230.10:FF:000029">
    <property type="entry name" value="4-diphosphocytidyl-2-C-methyl-D-erythritol kinase"/>
    <property type="match status" value="1"/>
</dbReference>
<sequence>MAELKVEGRAKINLSLDVLRRREDGYHEVKMIMQQVDLYDEITLKTIDSGIVLDTNCEFIPTDDKNIAYKAAKMIIDKYNIDKGIKIYIDKNIPVGAGLAGGSTDAAAVLTGLNRLWDLNIPKEELMKMGKEIGADVPFCIMGGAALAEGIGEKLTPIEGLDSWIILCKPSLSVSTQSVYRNLKVDEIQIHPNTDEILSALKENQVRTVASNLCNVLENVTIEMHPVVKDIKKKMLEYGTLGTLMSGSGPTVFGIFRDYNKAKSAYDNLKKIYKQVYLIKTYNTREEEYGL</sequence>
<comment type="catalytic activity">
    <reaction evidence="9">
        <text>4-CDP-2-C-methyl-D-erythritol + ATP = 4-CDP-2-C-methyl-D-erythritol 2-phosphate + ADP + H(+)</text>
        <dbReference type="Rhea" id="RHEA:18437"/>
        <dbReference type="ChEBI" id="CHEBI:15378"/>
        <dbReference type="ChEBI" id="CHEBI:30616"/>
        <dbReference type="ChEBI" id="CHEBI:57823"/>
        <dbReference type="ChEBI" id="CHEBI:57919"/>
        <dbReference type="ChEBI" id="CHEBI:456216"/>
        <dbReference type="EC" id="2.7.1.148"/>
    </reaction>
</comment>
<comment type="function">
    <text evidence="9">Catalyzes the phosphorylation of the position 2 hydroxy group of 4-diphosphocytidyl-2C-methyl-D-erythritol.</text>
</comment>
<dbReference type="GO" id="GO:0050515">
    <property type="term" value="F:4-(cytidine 5'-diphospho)-2-C-methyl-D-erythritol kinase activity"/>
    <property type="evidence" value="ECO:0007669"/>
    <property type="project" value="UniProtKB-UniRule"/>
</dbReference>
<dbReference type="InterPro" id="IPR020568">
    <property type="entry name" value="Ribosomal_Su5_D2-typ_SF"/>
</dbReference>
<evidence type="ECO:0000256" key="3">
    <source>
        <dbReference type="ARBA" id="ARBA00017473"/>
    </source>
</evidence>
<evidence type="ECO:0000256" key="5">
    <source>
        <dbReference type="ARBA" id="ARBA00022741"/>
    </source>
</evidence>
<accession>A0A267MBK3</accession>
<feature type="domain" description="GHMP kinase C-terminal" evidence="11">
    <location>
        <begin position="198"/>
        <end position="274"/>
    </location>
</feature>
<feature type="binding site" evidence="9">
    <location>
        <begin position="94"/>
        <end position="104"/>
    </location>
    <ligand>
        <name>ATP</name>
        <dbReference type="ChEBI" id="CHEBI:30616"/>
    </ligand>
</feature>
<evidence type="ECO:0000259" key="11">
    <source>
        <dbReference type="Pfam" id="PF08544"/>
    </source>
</evidence>
<gene>
    <name evidence="9" type="primary">ispE</name>
    <name evidence="12" type="ORF">CCE28_20980</name>
</gene>
<dbReference type="Pfam" id="PF00288">
    <property type="entry name" value="GHMP_kinases_N"/>
    <property type="match status" value="1"/>
</dbReference>
<comment type="similarity">
    <text evidence="1 9">Belongs to the GHMP kinase family. IspE subfamily.</text>
</comment>
<evidence type="ECO:0000259" key="10">
    <source>
        <dbReference type="Pfam" id="PF00288"/>
    </source>
</evidence>
<keyword evidence="6 9" id="KW-0418">Kinase</keyword>
<dbReference type="EMBL" id="NIBG01000036">
    <property type="protein sequence ID" value="PAB56308.1"/>
    <property type="molecule type" value="Genomic_DNA"/>
</dbReference>
<evidence type="ECO:0000256" key="4">
    <source>
        <dbReference type="ARBA" id="ARBA00022679"/>
    </source>
</evidence>
<dbReference type="Gene3D" id="3.30.230.10">
    <property type="match status" value="1"/>
</dbReference>
<name>A0A267MBK3_9FIRM</name>
<dbReference type="EC" id="2.7.1.148" evidence="2 9"/>
<dbReference type="InterPro" id="IPR036554">
    <property type="entry name" value="GHMP_kinase_C_sf"/>
</dbReference>
<dbReference type="Pfam" id="PF08544">
    <property type="entry name" value="GHMP_kinases_C"/>
    <property type="match status" value="1"/>
</dbReference>
<dbReference type="Gene3D" id="3.30.70.890">
    <property type="entry name" value="GHMP kinase, C-terminal domain"/>
    <property type="match status" value="1"/>
</dbReference>
<evidence type="ECO:0000256" key="1">
    <source>
        <dbReference type="ARBA" id="ARBA00009684"/>
    </source>
</evidence>
<evidence type="ECO:0000313" key="12">
    <source>
        <dbReference type="EMBL" id="PAB56308.1"/>
    </source>
</evidence>
<keyword evidence="4 9" id="KW-0808">Transferase</keyword>
<feature type="domain" description="GHMP kinase N-terminal" evidence="10">
    <location>
        <begin position="66"/>
        <end position="144"/>
    </location>
</feature>
<feature type="active site" evidence="9">
    <location>
        <position position="11"/>
    </location>
</feature>
<dbReference type="Proteomes" id="UP000216024">
    <property type="component" value="Unassembled WGS sequence"/>
</dbReference>
<protein>
    <recommendedName>
        <fullName evidence="3 9">4-diphosphocytidyl-2-C-methyl-D-erythritol kinase</fullName>
        <shortName evidence="9">CMK</shortName>
        <ecNumber evidence="2 9">2.7.1.148</ecNumber>
    </recommendedName>
    <alternativeName>
        <fullName evidence="8 9">4-(cytidine-5'-diphospho)-2-C-methyl-D-erythritol kinase</fullName>
    </alternativeName>
</protein>
<comment type="caution">
    <text evidence="12">The sequence shown here is derived from an EMBL/GenBank/DDBJ whole genome shotgun (WGS) entry which is preliminary data.</text>
</comment>
<dbReference type="HAMAP" id="MF_00061">
    <property type="entry name" value="IspE"/>
    <property type="match status" value="1"/>
</dbReference>
<dbReference type="OrthoDB" id="9809438at2"/>
<evidence type="ECO:0000256" key="6">
    <source>
        <dbReference type="ARBA" id="ARBA00022777"/>
    </source>
</evidence>
<comment type="pathway">
    <text evidence="9">Isoprenoid biosynthesis; isopentenyl diphosphate biosynthesis via DXP pathway; isopentenyl diphosphate from 1-deoxy-D-xylulose 5-phosphate: step 3/6.</text>
</comment>
<reference evidence="12 13" key="1">
    <citation type="submission" date="2017-06" db="EMBL/GenBank/DDBJ databases">
        <title>Draft genome sequence of anaerobic fermentative bacterium Anaeromicrobium sediminis DY2726D isolated from West Pacific Ocean sediments.</title>
        <authorList>
            <person name="Zeng X."/>
        </authorList>
    </citation>
    <scope>NUCLEOTIDE SEQUENCE [LARGE SCALE GENOMIC DNA]</scope>
    <source>
        <strain evidence="12 13">DY2726D</strain>
    </source>
</reference>
<dbReference type="GO" id="GO:0019288">
    <property type="term" value="P:isopentenyl diphosphate biosynthetic process, methylerythritol 4-phosphate pathway"/>
    <property type="evidence" value="ECO:0007669"/>
    <property type="project" value="UniProtKB-UniRule"/>
</dbReference>
<dbReference type="InterPro" id="IPR014721">
    <property type="entry name" value="Ribsml_uS5_D2-typ_fold_subgr"/>
</dbReference>
<keyword evidence="7 9" id="KW-0067">ATP-binding</keyword>
<dbReference type="AlphaFoldDB" id="A0A267MBK3"/>
<dbReference type="PANTHER" id="PTHR43527">
    <property type="entry name" value="4-DIPHOSPHOCYTIDYL-2-C-METHYL-D-ERYTHRITOL KINASE, CHLOROPLASTIC"/>
    <property type="match status" value="1"/>
</dbReference>
<dbReference type="PIRSF" id="PIRSF010376">
    <property type="entry name" value="IspE"/>
    <property type="match status" value="1"/>
</dbReference>
<keyword evidence="13" id="KW-1185">Reference proteome</keyword>
<dbReference type="InterPro" id="IPR013750">
    <property type="entry name" value="GHMP_kinase_C_dom"/>
</dbReference>
<evidence type="ECO:0000313" key="13">
    <source>
        <dbReference type="Proteomes" id="UP000216024"/>
    </source>
</evidence>
<proteinExistence type="inferred from homology"/>
<dbReference type="GO" id="GO:0016114">
    <property type="term" value="P:terpenoid biosynthetic process"/>
    <property type="evidence" value="ECO:0007669"/>
    <property type="project" value="UniProtKB-UniRule"/>
</dbReference>
<organism evidence="12 13">
    <name type="scientific">Anaeromicrobium sediminis</name>
    <dbReference type="NCBI Taxonomy" id="1478221"/>
    <lineage>
        <taxon>Bacteria</taxon>
        <taxon>Bacillati</taxon>
        <taxon>Bacillota</taxon>
        <taxon>Clostridia</taxon>
        <taxon>Peptostreptococcales</taxon>
        <taxon>Thermotaleaceae</taxon>
        <taxon>Anaeromicrobium</taxon>
    </lineage>
</organism>
<evidence type="ECO:0000256" key="7">
    <source>
        <dbReference type="ARBA" id="ARBA00022840"/>
    </source>
</evidence>
<dbReference type="NCBIfam" id="TIGR00154">
    <property type="entry name" value="ispE"/>
    <property type="match status" value="1"/>
</dbReference>
<evidence type="ECO:0000256" key="8">
    <source>
        <dbReference type="ARBA" id="ARBA00032554"/>
    </source>
</evidence>
<dbReference type="InterPro" id="IPR004424">
    <property type="entry name" value="IspE"/>
</dbReference>
<feature type="active site" evidence="9">
    <location>
        <position position="136"/>
    </location>
</feature>
<dbReference type="NCBIfam" id="NF011202">
    <property type="entry name" value="PRK14608.1"/>
    <property type="match status" value="1"/>
</dbReference>
<dbReference type="UniPathway" id="UPA00056">
    <property type="reaction ID" value="UER00094"/>
</dbReference>
<keyword evidence="9" id="KW-0414">Isoprene biosynthesis</keyword>
<dbReference type="InterPro" id="IPR006204">
    <property type="entry name" value="GHMP_kinase_N_dom"/>
</dbReference>
<dbReference type="PANTHER" id="PTHR43527:SF2">
    <property type="entry name" value="4-DIPHOSPHOCYTIDYL-2-C-METHYL-D-ERYTHRITOL KINASE, CHLOROPLASTIC"/>
    <property type="match status" value="1"/>
</dbReference>
<dbReference type="GO" id="GO:0005524">
    <property type="term" value="F:ATP binding"/>
    <property type="evidence" value="ECO:0007669"/>
    <property type="project" value="UniProtKB-UniRule"/>
</dbReference>
<dbReference type="SUPFAM" id="SSF54211">
    <property type="entry name" value="Ribosomal protein S5 domain 2-like"/>
    <property type="match status" value="1"/>
</dbReference>
<dbReference type="SUPFAM" id="SSF55060">
    <property type="entry name" value="GHMP Kinase, C-terminal domain"/>
    <property type="match status" value="1"/>
</dbReference>